<dbReference type="Proteomes" id="UP000664032">
    <property type="component" value="Unassembled WGS sequence"/>
</dbReference>
<gene>
    <name evidence="1" type="ORF">JR316_0004468</name>
</gene>
<dbReference type="EMBL" id="JAFIQS020000004">
    <property type="protein sequence ID" value="KAH9482368.1"/>
    <property type="molecule type" value="Genomic_DNA"/>
</dbReference>
<evidence type="ECO:0000313" key="1">
    <source>
        <dbReference type="EMBL" id="KAH9482368.1"/>
    </source>
</evidence>
<sequence length="512" mass="55866">MAPKSKSVIHNVDDLSDSPGHEEWQLLEESESSESEIEDQDVISKHDLATAPLMTREAHLLTVQNGGVAQYGVLGRILSIQDKDKTENINDQRLYLNTNAPFSAIVCGVQGSGKSHTVSAILENMMISNFPAIGSLAKPLSGLVLHYGEGGVNSLPNETAWLSSSISSFVKGPPVVVYVSRSSLQTMRTVYRPLGAKILVEPLVFENSELDSAAILSMMAVGSVDSAPLYMQIILSILRDLGENFTFSSFLQNLEIHKQKFNPAQLTGLEQRLSLLSAFLADPNLTTFSKKKAPMTTPKVKPSRFQPGQLTIIDLSDPFLDTASACGLFEILVRLFVRANVGTGKVLVVDEAHKYLSSERSSTGLTKSLLGLIRQQRHLAMRVIISTQEPTVVPPVLLDLCSVAILHRFSSPTWWHHLIQHVPTDFSHSDAFDKVVKLQTGHAIVLAPSGIGLFDLSKDASRKGKEKVPEQFTEDGIGAKVLARFGRRYLIVKTRKRVTADGGASILVVGKP</sequence>
<keyword evidence="2" id="KW-1185">Reference proteome</keyword>
<organism evidence="1 2">
    <name type="scientific">Psilocybe cubensis</name>
    <name type="common">Psychedelic mushroom</name>
    <name type="synonym">Stropharia cubensis</name>
    <dbReference type="NCBI Taxonomy" id="181762"/>
    <lineage>
        <taxon>Eukaryota</taxon>
        <taxon>Fungi</taxon>
        <taxon>Dikarya</taxon>
        <taxon>Basidiomycota</taxon>
        <taxon>Agaricomycotina</taxon>
        <taxon>Agaricomycetes</taxon>
        <taxon>Agaricomycetidae</taxon>
        <taxon>Agaricales</taxon>
        <taxon>Agaricineae</taxon>
        <taxon>Strophariaceae</taxon>
        <taxon>Psilocybe</taxon>
    </lineage>
</organism>
<accession>A0ACB8H3J7</accession>
<evidence type="ECO:0000313" key="2">
    <source>
        <dbReference type="Proteomes" id="UP000664032"/>
    </source>
</evidence>
<name>A0ACB8H3J7_PSICU</name>
<protein>
    <submittedName>
        <fullName evidence="1">Uncharacterized protein</fullName>
    </submittedName>
</protein>
<comment type="caution">
    <text evidence="1">The sequence shown here is derived from an EMBL/GenBank/DDBJ whole genome shotgun (WGS) entry which is preliminary data.</text>
</comment>
<reference evidence="1" key="1">
    <citation type="submission" date="2021-10" db="EMBL/GenBank/DDBJ databases">
        <title>Psilocybe cubensis genome.</title>
        <authorList>
            <person name="Mckernan K.J."/>
            <person name="Crawford S."/>
            <person name="Trippe A."/>
            <person name="Kane L.T."/>
            <person name="Mclaughlin S."/>
        </authorList>
    </citation>
    <scope>NUCLEOTIDE SEQUENCE</scope>
    <source>
        <strain evidence="1">MGC-MH-2018</strain>
    </source>
</reference>
<proteinExistence type="predicted"/>